<dbReference type="Proteomes" id="UP000242287">
    <property type="component" value="Unassembled WGS sequence"/>
</dbReference>
<dbReference type="Gene3D" id="3.40.30.10">
    <property type="entry name" value="Glutaredoxin"/>
    <property type="match status" value="1"/>
</dbReference>
<dbReference type="GO" id="GO:0005801">
    <property type="term" value="C:cis-Golgi network"/>
    <property type="evidence" value="ECO:0007669"/>
    <property type="project" value="TreeGrafter"/>
</dbReference>
<name>A0A2A9NGJ2_9AGAR</name>
<feature type="non-terminal residue" evidence="1">
    <location>
        <position position="1"/>
    </location>
</feature>
<dbReference type="GO" id="GO:0005796">
    <property type="term" value="C:Golgi lumen"/>
    <property type="evidence" value="ECO:0007669"/>
    <property type="project" value="TreeGrafter"/>
</dbReference>
<dbReference type="InterPro" id="IPR036249">
    <property type="entry name" value="Thioredoxin-like_sf"/>
</dbReference>
<keyword evidence="2" id="KW-1185">Reference proteome</keyword>
<reference evidence="1 2" key="1">
    <citation type="submission" date="2014-02" db="EMBL/GenBank/DDBJ databases">
        <title>Transposable element dynamics among asymbiotic and ectomycorrhizal Amanita fungi.</title>
        <authorList>
            <consortium name="DOE Joint Genome Institute"/>
            <person name="Hess J."/>
            <person name="Skrede I."/>
            <person name="Wolfe B."/>
            <person name="LaButti K."/>
            <person name="Ohm R.A."/>
            <person name="Grigoriev I.V."/>
            <person name="Pringle A."/>
        </authorList>
    </citation>
    <scope>NUCLEOTIDE SEQUENCE [LARGE SCALE GENOMIC DNA]</scope>
    <source>
        <strain evidence="1 2">SKay4041</strain>
    </source>
</reference>
<accession>A0A2A9NGJ2</accession>
<evidence type="ECO:0000313" key="1">
    <source>
        <dbReference type="EMBL" id="PFH49739.1"/>
    </source>
</evidence>
<sequence>LSSNFSLFSPKKFKRRSTLLALLALVALSLYILFVQNVPLSSKAISRQKAISTDNMEQALETLRAHHHHKPHHHSVHRKQVKLDPEQELAALSSFLSSLPQNVIPSFIDPSLPIDPQLILDFDTRGSRADQEVQAIVHDVWTRNPVFLYSKLYSPVSREIKAILASLNLRPAPTIIDVDIRDDSDVLLPLLTRLTGSPELPVLIVGGKPISSVADIRSLDKKGELQNMIAVSGAVINGAKKKKHRR</sequence>
<dbReference type="GO" id="GO:0000324">
    <property type="term" value="C:fungal-type vacuole"/>
    <property type="evidence" value="ECO:0007669"/>
    <property type="project" value="TreeGrafter"/>
</dbReference>
<evidence type="ECO:0000313" key="2">
    <source>
        <dbReference type="Proteomes" id="UP000242287"/>
    </source>
</evidence>
<dbReference type="OrthoDB" id="423313at2759"/>
<proteinExistence type="predicted"/>
<protein>
    <submittedName>
        <fullName evidence="1">Uncharacterized protein</fullName>
    </submittedName>
</protein>
<dbReference type="GO" id="GO:0034599">
    <property type="term" value="P:cellular response to oxidative stress"/>
    <property type="evidence" value="ECO:0007669"/>
    <property type="project" value="TreeGrafter"/>
</dbReference>
<dbReference type="EMBL" id="KZ302020">
    <property type="protein sequence ID" value="PFH49739.1"/>
    <property type="molecule type" value="Genomic_DNA"/>
</dbReference>
<dbReference type="SUPFAM" id="SSF52833">
    <property type="entry name" value="Thioredoxin-like"/>
    <property type="match status" value="1"/>
</dbReference>
<dbReference type="AlphaFoldDB" id="A0A2A9NGJ2"/>
<dbReference type="PROSITE" id="PS51354">
    <property type="entry name" value="GLUTAREDOXIN_2"/>
    <property type="match status" value="1"/>
</dbReference>
<gene>
    <name evidence="1" type="ORF">AMATHDRAFT_95732</name>
</gene>
<dbReference type="PANTHER" id="PTHR45694">
    <property type="entry name" value="GLUTAREDOXIN 2"/>
    <property type="match status" value="1"/>
</dbReference>
<dbReference type="STRING" id="703135.A0A2A9NGJ2"/>
<dbReference type="PANTHER" id="PTHR45694:SF5">
    <property type="entry name" value="GLUTAREDOXIN 2"/>
    <property type="match status" value="1"/>
</dbReference>
<feature type="non-terminal residue" evidence="1">
    <location>
        <position position="246"/>
    </location>
</feature>
<organism evidence="1 2">
    <name type="scientific">Amanita thiersii Skay4041</name>
    <dbReference type="NCBI Taxonomy" id="703135"/>
    <lineage>
        <taxon>Eukaryota</taxon>
        <taxon>Fungi</taxon>
        <taxon>Dikarya</taxon>
        <taxon>Basidiomycota</taxon>
        <taxon>Agaricomycotina</taxon>
        <taxon>Agaricomycetes</taxon>
        <taxon>Agaricomycetidae</taxon>
        <taxon>Agaricales</taxon>
        <taxon>Pluteineae</taxon>
        <taxon>Amanitaceae</taxon>
        <taxon>Amanita</taxon>
    </lineage>
</organism>
<dbReference type="GO" id="GO:0015038">
    <property type="term" value="F:glutathione disulfide oxidoreductase activity"/>
    <property type="evidence" value="ECO:0007669"/>
    <property type="project" value="TreeGrafter"/>
</dbReference>